<dbReference type="SUPFAM" id="SSF52540">
    <property type="entry name" value="P-loop containing nucleoside triphosphate hydrolases"/>
    <property type="match status" value="1"/>
</dbReference>
<evidence type="ECO:0000313" key="10">
    <source>
        <dbReference type="Proteomes" id="UP000249518"/>
    </source>
</evidence>
<proteinExistence type="inferred from homology"/>
<evidence type="ECO:0000256" key="1">
    <source>
        <dbReference type="ARBA" id="ARBA00004777"/>
    </source>
</evidence>
<dbReference type="OrthoDB" id="9761733at2"/>
<keyword evidence="5 8" id="KW-0067">ATP-binding</keyword>
<keyword evidence="2 8" id="KW-0554">One-carbon metabolism</keyword>
<evidence type="ECO:0000256" key="8">
    <source>
        <dbReference type="HAMAP-Rule" id="MF_01543"/>
    </source>
</evidence>
<dbReference type="GO" id="GO:0005524">
    <property type="term" value="F:ATP binding"/>
    <property type="evidence" value="ECO:0007669"/>
    <property type="project" value="UniProtKB-UniRule"/>
</dbReference>
<dbReference type="NCBIfam" id="NF010030">
    <property type="entry name" value="PRK13505.1"/>
    <property type="match status" value="1"/>
</dbReference>
<evidence type="ECO:0000256" key="7">
    <source>
        <dbReference type="ARBA" id="ARBA00061363"/>
    </source>
</evidence>
<dbReference type="EMBL" id="QLSV01000005">
    <property type="protein sequence ID" value="RAR48505.1"/>
    <property type="molecule type" value="Genomic_DNA"/>
</dbReference>
<dbReference type="CDD" id="cd00477">
    <property type="entry name" value="FTHFS"/>
    <property type="match status" value="1"/>
</dbReference>
<protein>
    <recommendedName>
        <fullName evidence="8">Formate--tetrahydrofolate ligase</fullName>
        <ecNumber evidence="8">6.3.4.3</ecNumber>
    </recommendedName>
    <alternativeName>
        <fullName evidence="8">Formyltetrahydrofolate synthetase</fullName>
        <shortName evidence="8">FHS</shortName>
        <shortName evidence="8">FTHFS</shortName>
    </alternativeName>
</protein>
<evidence type="ECO:0000256" key="5">
    <source>
        <dbReference type="ARBA" id="ARBA00022840"/>
    </source>
</evidence>
<dbReference type="EC" id="6.3.4.3" evidence="8"/>
<evidence type="ECO:0000256" key="2">
    <source>
        <dbReference type="ARBA" id="ARBA00022563"/>
    </source>
</evidence>
<keyword evidence="4 8" id="KW-0547">Nucleotide-binding</keyword>
<dbReference type="FunFam" id="3.30.1510.10:FF:000001">
    <property type="entry name" value="Formate--tetrahydrofolate ligase"/>
    <property type="match status" value="1"/>
</dbReference>
<dbReference type="Proteomes" id="UP000249518">
    <property type="component" value="Unassembled WGS sequence"/>
</dbReference>
<name>A0A328WT96_9FLAO</name>
<accession>A0A328WT96</accession>
<evidence type="ECO:0000256" key="4">
    <source>
        <dbReference type="ARBA" id="ARBA00022741"/>
    </source>
</evidence>
<comment type="catalytic activity">
    <reaction evidence="6 8">
        <text>(6S)-5,6,7,8-tetrahydrofolate + formate + ATP = (6R)-10-formyltetrahydrofolate + ADP + phosphate</text>
        <dbReference type="Rhea" id="RHEA:20221"/>
        <dbReference type="ChEBI" id="CHEBI:15740"/>
        <dbReference type="ChEBI" id="CHEBI:30616"/>
        <dbReference type="ChEBI" id="CHEBI:43474"/>
        <dbReference type="ChEBI" id="CHEBI:57453"/>
        <dbReference type="ChEBI" id="CHEBI:195366"/>
        <dbReference type="ChEBI" id="CHEBI:456216"/>
        <dbReference type="EC" id="6.3.4.3"/>
    </reaction>
</comment>
<dbReference type="GO" id="GO:0004329">
    <property type="term" value="F:formate-tetrahydrofolate ligase activity"/>
    <property type="evidence" value="ECO:0007669"/>
    <property type="project" value="UniProtKB-UniRule"/>
</dbReference>
<feature type="binding site" evidence="8">
    <location>
        <begin position="65"/>
        <end position="72"/>
    </location>
    <ligand>
        <name>ATP</name>
        <dbReference type="ChEBI" id="CHEBI:30616"/>
    </ligand>
</feature>
<evidence type="ECO:0000256" key="6">
    <source>
        <dbReference type="ARBA" id="ARBA00049033"/>
    </source>
</evidence>
<dbReference type="GO" id="GO:0035999">
    <property type="term" value="P:tetrahydrofolate interconversion"/>
    <property type="evidence" value="ECO:0007669"/>
    <property type="project" value="UniProtKB-UniRule"/>
</dbReference>
<evidence type="ECO:0000256" key="3">
    <source>
        <dbReference type="ARBA" id="ARBA00022598"/>
    </source>
</evidence>
<gene>
    <name evidence="8" type="primary">fhs</name>
    <name evidence="9" type="ORF">B0I10_105113</name>
</gene>
<evidence type="ECO:0000313" key="9">
    <source>
        <dbReference type="EMBL" id="RAR48505.1"/>
    </source>
</evidence>
<dbReference type="Pfam" id="PF01268">
    <property type="entry name" value="FTHFS"/>
    <property type="match status" value="1"/>
</dbReference>
<dbReference type="PROSITE" id="PS00721">
    <property type="entry name" value="FTHFS_1"/>
    <property type="match status" value="1"/>
</dbReference>
<dbReference type="PROSITE" id="PS00722">
    <property type="entry name" value="FTHFS_2"/>
    <property type="match status" value="1"/>
</dbReference>
<organism evidence="9 10">
    <name type="scientific">Flavobacterium lacus</name>
    <dbReference type="NCBI Taxonomy" id="1353778"/>
    <lineage>
        <taxon>Bacteria</taxon>
        <taxon>Pseudomonadati</taxon>
        <taxon>Bacteroidota</taxon>
        <taxon>Flavobacteriia</taxon>
        <taxon>Flavobacteriales</taxon>
        <taxon>Flavobacteriaceae</taxon>
        <taxon>Flavobacterium</taxon>
    </lineage>
</organism>
<dbReference type="RefSeq" id="WP_112085695.1">
    <property type="nucleotide sequence ID" value="NZ_QLSV01000005.1"/>
</dbReference>
<dbReference type="HAMAP" id="MF_01543">
    <property type="entry name" value="FTHFS"/>
    <property type="match status" value="1"/>
</dbReference>
<dbReference type="Gene3D" id="3.40.50.300">
    <property type="entry name" value="P-loop containing nucleotide triphosphate hydrolases"/>
    <property type="match status" value="1"/>
</dbReference>
<dbReference type="AlphaFoldDB" id="A0A328WT96"/>
<dbReference type="InterPro" id="IPR000559">
    <property type="entry name" value="Formate_THF_ligase"/>
</dbReference>
<dbReference type="UniPathway" id="UPA00193"/>
<dbReference type="Gene3D" id="3.30.1510.10">
    <property type="entry name" value="Domain 2, N(10)-formyltetrahydrofolate synthetase"/>
    <property type="match status" value="1"/>
</dbReference>
<dbReference type="Gene3D" id="3.10.410.10">
    <property type="entry name" value="Formyltetrahydrofolate synthetase, domain 3"/>
    <property type="match status" value="1"/>
</dbReference>
<keyword evidence="3 8" id="KW-0436">Ligase</keyword>
<sequence>MDNFPSDIAIAQNTKMLHIKEIAEKINIPEESLEYYGKYKAKLPLELQSSNPTGKLILVTAMSPTKYGEGKTTMAIGLTDGLNCTEKNAIAVLREPSLGPVFGLKGGAAGGGYAQVLPMEDINLHFTGDFSAIEKANNLLSALIDNNLQNKKYSLELDPKTIAWKRVMDMNDRSLRKIIIGIGEKNGTLREDGFNITPASEVMAILCLSKDFEDLKFRLGNILIGKNKDGKPVFAKDLKAVGAMAVLLKDAIKPNLVQTIEKNPAILHGGPFASIAQGTNSAIATKIGLSLGDYVVTEAGFGADLGAEKFFHIKCQQTGLKPDAVVLVATLRAIKHHGGLTAAEFKTENVAAIEKGFANLEKHIENIQKFGINPIVCINAFPDDSQNEYNKLIALCALKGVTAVVSTAFAHGGKGSIDLAQVVVDEINNENSNYKPLYQPSDSIENKINTIAKEIYGASSVEYSSTAKMQLKEIIEFGFNNFAICMAKTPASFSENEKLIGRPSDFKITVREFEIASGAQFIIPLLGDVMRMPGLPSVPNAEQIDIDNNGVISGLS</sequence>
<dbReference type="InterPro" id="IPR027417">
    <property type="entry name" value="P-loop_NTPase"/>
</dbReference>
<keyword evidence="10" id="KW-1185">Reference proteome</keyword>
<dbReference type="InterPro" id="IPR020628">
    <property type="entry name" value="Formate_THF_ligase_CS"/>
</dbReference>
<comment type="similarity">
    <text evidence="7 8">Belongs to the formate--tetrahydrofolate ligase family.</text>
</comment>
<comment type="caution">
    <text evidence="9">The sequence shown here is derived from an EMBL/GenBank/DDBJ whole genome shotgun (WGS) entry which is preliminary data.</text>
</comment>
<comment type="pathway">
    <text evidence="1 8">One-carbon metabolism; tetrahydrofolate interconversion.</text>
</comment>
<reference evidence="9 10" key="1">
    <citation type="submission" date="2018-06" db="EMBL/GenBank/DDBJ databases">
        <title>Genomic Encyclopedia of Type Strains, Phase III (KMG-III): the genomes of soil and plant-associated and newly described type strains.</title>
        <authorList>
            <person name="Whitman W."/>
        </authorList>
    </citation>
    <scope>NUCLEOTIDE SEQUENCE [LARGE SCALE GENOMIC DNA]</scope>
    <source>
        <strain evidence="9 10">CGMCC 1.12504</strain>
    </source>
</reference>
<dbReference type="FunFam" id="3.10.410.10:FF:000001">
    <property type="entry name" value="Putative formate--tetrahydrofolate ligase"/>
    <property type="match status" value="1"/>
</dbReference>